<dbReference type="InterPro" id="IPR058792">
    <property type="entry name" value="Beta-barrel_RND_2"/>
</dbReference>
<evidence type="ECO:0000259" key="6">
    <source>
        <dbReference type="Pfam" id="PF25917"/>
    </source>
</evidence>
<keyword evidence="4" id="KW-0472">Membrane</keyword>
<dbReference type="AlphaFoldDB" id="B9XJL3"/>
<dbReference type="STRING" id="320771.Cflav_PD2693"/>
<evidence type="ECO:0000259" key="5">
    <source>
        <dbReference type="Pfam" id="PF25876"/>
    </source>
</evidence>
<dbReference type="InterPro" id="IPR006143">
    <property type="entry name" value="RND_pump_MFP"/>
</dbReference>
<sequence precursor="true">MLKRDSVFSLVTLLVVIVLLAVAAGTGIWIWKNQGEKEPEFRTAQVTKGDLIQAVTATGQLNPVTNVQVGSQISGIIDKLYADFNTTVTNGQLIAQIDPATYKAALMQSQGDLANAKATLELAQVEAKRAEELSKNRLISQSDYDKAVATLHQSEANVQIKDAAVVRSKVDLDRTTIFSPIDGIVISRNVDIGQTVAASLSAPTLYVIANDLSKMQIDAVVSEADIGGIETNQTVNFTVDAFPTRNFHGTVWQVRNSPITNQNVISYDTVIGVDNKDQKLKPGMTANVSIVAAQRNETLKIPNGALRFRPQETGETKKPAVSPVLSNAVAQASGGVTAPEGGTPGQARPDGANGGNGRPGGGGRRSAGQTGHAKGEHGSPIRTVYVLAQNENGKGQAPKPIQIKIGISDGVNTEVLEGLKEGDQVIVGQLVVGAAPAAAAPSNPFGGGGMRRF</sequence>
<comment type="caution">
    <text evidence="8">The sequence shown here is derived from an EMBL/GenBank/DDBJ whole genome shotgun (WGS) entry which is preliminary data.</text>
</comment>
<dbReference type="Gene3D" id="1.10.287.470">
    <property type="entry name" value="Helix hairpin bin"/>
    <property type="match status" value="1"/>
</dbReference>
<organism evidence="8 9">
    <name type="scientific">Pedosphaera parvula (strain Ellin514)</name>
    <dbReference type="NCBI Taxonomy" id="320771"/>
    <lineage>
        <taxon>Bacteria</taxon>
        <taxon>Pseudomonadati</taxon>
        <taxon>Verrucomicrobiota</taxon>
        <taxon>Pedosphaerae</taxon>
        <taxon>Pedosphaerales</taxon>
        <taxon>Pedosphaeraceae</taxon>
        <taxon>Pedosphaera</taxon>
    </lineage>
</organism>
<comment type="similarity">
    <text evidence="1">Belongs to the membrane fusion protein (MFP) (TC 8.A.1) family.</text>
</comment>
<dbReference type="RefSeq" id="WP_007416006.1">
    <property type="nucleotide sequence ID" value="NZ_ABOX02000022.1"/>
</dbReference>
<feature type="domain" description="CusB-like beta-barrel" evidence="7">
    <location>
        <begin position="217"/>
        <end position="293"/>
    </location>
</feature>
<keyword evidence="4" id="KW-0812">Transmembrane</keyword>
<dbReference type="PANTHER" id="PTHR30469:SF33">
    <property type="entry name" value="SLR1207 PROTEIN"/>
    <property type="match status" value="1"/>
</dbReference>
<evidence type="ECO:0000313" key="9">
    <source>
        <dbReference type="Proteomes" id="UP000003688"/>
    </source>
</evidence>
<evidence type="ECO:0000256" key="2">
    <source>
        <dbReference type="SAM" id="Coils"/>
    </source>
</evidence>
<feature type="domain" description="Multidrug resistance protein MdtA-like alpha-helical hairpin" evidence="5">
    <location>
        <begin position="106"/>
        <end position="175"/>
    </location>
</feature>
<keyword evidence="2" id="KW-0175">Coiled coil</keyword>
<dbReference type="PANTHER" id="PTHR30469">
    <property type="entry name" value="MULTIDRUG RESISTANCE PROTEIN MDTA"/>
    <property type="match status" value="1"/>
</dbReference>
<evidence type="ECO:0000256" key="1">
    <source>
        <dbReference type="ARBA" id="ARBA00009477"/>
    </source>
</evidence>
<dbReference type="NCBIfam" id="TIGR01730">
    <property type="entry name" value="RND_mfp"/>
    <property type="match status" value="1"/>
</dbReference>
<dbReference type="InterPro" id="IPR058624">
    <property type="entry name" value="MdtA-like_HH"/>
</dbReference>
<feature type="region of interest" description="Disordered" evidence="3">
    <location>
        <begin position="332"/>
        <end position="380"/>
    </location>
</feature>
<feature type="coiled-coil region" evidence="2">
    <location>
        <begin position="106"/>
        <end position="135"/>
    </location>
</feature>
<dbReference type="Pfam" id="PF25917">
    <property type="entry name" value="BSH_RND"/>
    <property type="match status" value="1"/>
</dbReference>
<dbReference type="OrthoDB" id="9809068at2"/>
<name>B9XJL3_PEDPL</name>
<dbReference type="Gene3D" id="2.40.420.20">
    <property type="match status" value="1"/>
</dbReference>
<gene>
    <name evidence="8" type="ORF">Cflav_PD2693</name>
</gene>
<dbReference type="InterPro" id="IPR058625">
    <property type="entry name" value="MdtA-like_BSH"/>
</dbReference>
<dbReference type="Gene3D" id="2.40.30.170">
    <property type="match status" value="1"/>
</dbReference>
<dbReference type="SUPFAM" id="SSF111369">
    <property type="entry name" value="HlyD-like secretion proteins"/>
    <property type="match status" value="1"/>
</dbReference>
<evidence type="ECO:0000256" key="3">
    <source>
        <dbReference type="SAM" id="MobiDB-lite"/>
    </source>
</evidence>
<keyword evidence="9" id="KW-1185">Reference proteome</keyword>
<dbReference type="Gene3D" id="2.40.50.100">
    <property type="match status" value="1"/>
</dbReference>
<protein>
    <submittedName>
        <fullName evidence="8">Efflux transporter, RND family, MFP subunit</fullName>
    </submittedName>
</protein>
<dbReference type="EMBL" id="ABOX02000022">
    <property type="protein sequence ID" value="EEF59889.1"/>
    <property type="molecule type" value="Genomic_DNA"/>
</dbReference>
<dbReference type="GO" id="GO:1990281">
    <property type="term" value="C:efflux pump complex"/>
    <property type="evidence" value="ECO:0007669"/>
    <property type="project" value="TreeGrafter"/>
</dbReference>
<reference evidence="8 9" key="1">
    <citation type="journal article" date="2011" name="J. Bacteriol.">
        <title>Genome sequence of 'Pedosphaera parvula' Ellin514, an aerobic Verrucomicrobial isolate from pasture soil.</title>
        <authorList>
            <person name="Kant R."/>
            <person name="van Passel M.W."/>
            <person name="Sangwan P."/>
            <person name="Palva A."/>
            <person name="Lucas S."/>
            <person name="Copeland A."/>
            <person name="Lapidus A."/>
            <person name="Glavina Del Rio T."/>
            <person name="Dalin E."/>
            <person name="Tice H."/>
            <person name="Bruce D."/>
            <person name="Goodwin L."/>
            <person name="Pitluck S."/>
            <person name="Chertkov O."/>
            <person name="Larimer F.W."/>
            <person name="Land M.L."/>
            <person name="Hauser L."/>
            <person name="Brettin T.S."/>
            <person name="Detter J.C."/>
            <person name="Han S."/>
            <person name="de Vos W.M."/>
            <person name="Janssen P.H."/>
            <person name="Smidt H."/>
        </authorList>
    </citation>
    <scope>NUCLEOTIDE SEQUENCE [LARGE SCALE GENOMIC DNA]</scope>
    <source>
        <strain evidence="8 9">Ellin514</strain>
    </source>
</reference>
<dbReference type="GO" id="GO:0015562">
    <property type="term" value="F:efflux transmembrane transporter activity"/>
    <property type="evidence" value="ECO:0007669"/>
    <property type="project" value="TreeGrafter"/>
</dbReference>
<proteinExistence type="inferred from homology"/>
<feature type="compositionally biased region" description="Gly residues" evidence="3">
    <location>
        <begin position="352"/>
        <end position="365"/>
    </location>
</feature>
<dbReference type="Pfam" id="PF25876">
    <property type="entry name" value="HH_MFP_RND"/>
    <property type="match status" value="1"/>
</dbReference>
<evidence type="ECO:0000256" key="4">
    <source>
        <dbReference type="SAM" id="Phobius"/>
    </source>
</evidence>
<feature type="domain" description="Multidrug resistance protein MdtA-like barrel-sandwich hybrid" evidence="6">
    <location>
        <begin position="66"/>
        <end position="203"/>
    </location>
</feature>
<dbReference type="Pfam" id="PF25954">
    <property type="entry name" value="Beta-barrel_RND_2"/>
    <property type="match status" value="1"/>
</dbReference>
<evidence type="ECO:0000259" key="7">
    <source>
        <dbReference type="Pfam" id="PF25954"/>
    </source>
</evidence>
<evidence type="ECO:0000313" key="8">
    <source>
        <dbReference type="EMBL" id="EEF59889.1"/>
    </source>
</evidence>
<keyword evidence="4" id="KW-1133">Transmembrane helix</keyword>
<feature type="transmembrane region" description="Helical" evidence="4">
    <location>
        <begin position="7"/>
        <end position="31"/>
    </location>
</feature>
<dbReference type="Proteomes" id="UP000003688">
    <property type="component" value="Unassembled WGS sequence"/>
</dbReference>
<accession>B9XJL3</accession>